<dbReference type="InterPro" id="IPR000209">
    <property type="entry name" value="Peptidase_S8/S53_dom"/>
</dbReference>
<dbReference type="PROSITE" id="PS51892">
    <property type="entry name" value="SUBTILASE"/>
    <property type="match status" value="1"/>
</dbReference>
<dbReference type="PROSITE" id="PS00138">
    <property type="entry name" value="SUBTILASE_SER"/>
    <property type="match status" value="1"/>
</dbReference>
<dbReference type="InterPro" id="IPR022398">
    <property type="entry name" value="Peptidase_S8_His-AS"/>
</dbReference>
<feature type="domain" description="Peptidase S8/S53" evidence="8">
    <location>
        <begin position="137"/>
        <end position="413"/>
    </location>
</feature>
<feature type="active site" description="Charge relay system" evidence="5 6">
    <location>
        <position position="380"/>
    </location>
</feature>
<dbReference type="Gene3D" id="3.40.50.200">
    <property type="entry name" value="Peptidase S8/S53 domain"/>
    <property type="match status" value="1"/>
</dbReference>
<dbReference type="PANTHER" id="PTHR43806:SF11">
    <property type="entry name" value="CEREVISIN-RELATED"/>
    <property type="match status" value="1"/>
</dbReference>
<evidence type="ECO:0000256" key="2">
    <source>
        <dbReference type="ARBA" id="ARBA00022670"/>
    </source>
</evidence>
<dbReference type="PRINTS" id="PR00723">
    <property type="entry name" value="SUBTILISIN"/>
</dbReference>
<keyword evidence="3 6" id="KW-0378">Hydrolase</keyword>
<evidence type="ECO:0000256" key="5">
    <source>
        <dbReference type="PIRSR" id="PIRSR615500-1"/>
    </source>
</evidence>
<dbReference type="GO" id="GO:0006508">
    <property type="term" value="P:proteolysis"/>
    <property type="evidence" value="ECO:0007669"/>
    <property type="project" value="UniProtKB-KW"/>
</dbReference>
<dbReference type="InterPro" id="IPR023827">
    <property type="entry name" value="Peptidase_S8_Asp-AS"/>
</dbReference>
<gene>
    <name evidence="9" type="ORF">A3J05_04315</name>
</gene>
<evidence type="ECO:0000256" key="6">
    <source>
        <dbReference type="PROSITE-ProRule" id="PRU01240"/>
    </source>
</evidence>
<name>A0A1F5Q8Y1_9BACT</name>
<dbReference type="PROSITE" id="PS00137">
    <property type="entry name" value="SUBTILASE_HIS"/>
    <property type="match status" value="1"/>
</dbReference>
<keyword evidence="4 6" id="KW-0720">Serine protease</keyword>
<organism evidence="9 10">
    <name type="scientific">Candidatus Doudnabacteria bacterium RIFCSPLOWO2_02_FULL_48_13</name>
    <dbReference type="NCBI Taxonomy" id="1817845"/>
    <lineage>
        <taxon>Bacteria</taxon>
        <taxon>Candidatus Doudnaibacteriota</taxon>
    </lineage>
</organism>
<dbReference type="GO" id="GO:0004252">
    <property type="term" value="F:serine-type endopeptidase activity"/>
    <property type="evidence" value="ECO:0007669"/>
    <property type="project" value="UniProtKB-UniRule"/>
</dbReference>
<keyword evidence="2 6" id="KW-0645">Protease</keyword>
<evidence type="ECO:0000313" key="10">
    <source>
        <dbReference type="Proteomes" id="UP000177235"/>
    </source>
</evidence>
<dbReference type="InterPro" id="IPR015500">
    <property type="entry name" value="Peptidase_S8_subtilisin-rel"/>
</dbReference>
<dbReference type="InterPro" id="IPR050131">
    <property type="entry name" value="Peptidase_S8_subtilisin-like"/>
</dbReference>
<sequence>MQNYSLKFKILNFVLSFCILIFSFSFSPLVEISDAADKSSALIVKIVSDDYLSALQNYGQTELLFDNIYRLRAAISDLQAFRAQPWVKFVQKDAVLQNAATVTDPLFGNDPSDETKQWYLSKMQVPKAWEKTTGRPDIIVAVVDTGIDGQHEDLSDGRVGRGYMTYCQVIKSNNDCTLRITSVIDSGVNSDDNGHGTIVAGLIGAQAGNGRGISGVNRDIKLMPIKALDSKGNGLSSDVAVGIKWAADNGARIINLSIGGQGLEGLDVLQEAIAYAHNRGVLIVAAAGNDGSETGGNLNNSPVLPVCADGDKNMVIGVAAVDIADRKAKFSNYGSNCVDIVAPGTTSFVSRQEKRGIVSTYYDPAKPGKHDLYVYALGTSLAAPLVSGVAALTISAFPSLDVKALRDRVLASVDNIDQYNTSGCEDIGSCVGQLGSGRLNAIKAVSDLPLFAGGAVISGPTGLFLIERGLKRPISDFVFKQRFSGIIPVQTEQAQVDAFPNGSPVTPADGAVIKDTANPTVYLVEGGFLKPLSYLAFVSRRLSFENVAVLSPEELASYARGSDAAIVDGLLVKAGEPSVYIVNNGQRQIISNFVYKQRGLDRFPIARLSAEEINRYPINDHGNIYPPEDGTLIKGTSSATVYLIENGARRGITAAAFANRGFSFAGVHVLPQTEIDQYQLGVDIVE</sequence>
<feature type="active site" description="Charge relay system" evidence="5 6">
    <location>
        <position position="144"/>
    </location>
</feature>
<feature type="active site" description="Charge relay system" evidence="5 6">
    <location>
        <position position="195"/>
    </location>
</feature>
<dbReference type="SUPFAM" id="SSF52743">
    <property type="entry name" value="Subtilisin-like"/>
    <property type="match status" value="1"/>
</dbReference>
<comment type="caution">
    <text evidence="9">The sequence shown here is derived from an EMBL/GenBank/DDBJ whole genome shotgun (WGS) entry which is preliminary data.</text>
</comment>
<protein>
    <recommendedName>
        <fullName evidence="8">Peptidase S8/S53 domain-containing protein</fullName>
    </recommendedName>
</protein>
<evidence type="ECO:0000313" key="9">
    <source>
        <dbReference type="EMBL" id="OGE98659.1"/>
    </source>
</evidence>
<evidence type="ECO:0000256" key="1">
    <source>
        <dbReference type="ARBA" id="ARBA00011073"/>
    </source>
</evidence>
<reference evidence="9 10" key="1">
    <citation type="journal article" date="2016" name="Nat. Commun.">
        <title>Thousands of microbial genomes shed light on interconnected biogeochemical processes in an aquifer system.</title>
        <authorList>
            <person name="Anantharaman K."/>
            <person name="Brown C.T."/>
            <person name="Hug L.A."/>
            <person name="Sharon I."/>
            <person name="Castelle C.J."/>
            <person name="Probst A.J."/>
            <person name="Thomas B.C."/>
            <person name="Singh A."/>
            <person name="Wilkins M.J."/>
            <person name="Karaoz U."/>
            <person name="Brodie E.L."/>
            <person name="Williams K.H."/>
            <person name="Hubbard S.S."/>
            <person name="Banfield J.F."/>
        </authorList>
    </citation>
    <scope>NUCLEOTIDE SEQUENCE [LARGE SCALE GENOMIC DNA]</scope>
</reference>
<dbReference type="PROSITE" id="PS00136">
    <property type="entry name" value="SUBTILASE_ASP"/>
    <property type="match status" value="1"/>
</dbReference>
<evidence type="ECO:0000256" key="7">
    <source>
        <dbReference type="RuleBase" id="RU003355"/>
    </source>
</evidence>
<dbReference type="Proteomes" id="UP000177235">
    <property type="component" value="Unassembled WGS sequence"/>
</dbReference>
<dbReference type="EMBL" id="MFFF01000027">
    <property type="protein sequence ID" value="OGE98659.1"/>
    <property type="molecule type" value="Genomic_DNA"/>
</dbReference>
<comment type="similarity">
    <text evidence="1 6 7">Belongs to the peptidase S8 family.</text>
</comment>
<dbReference type="InterPro" id="IPR036852">
    <property type="entry name" value="Peptidase_S8/S53_dom_sf"/>
</dbReference>
<dbReference type="Pfam" id="PF00082">
    <property type="entry name" value="Peptidase_S8"/>
    <property type="match status" value="1"/>
</dbReference>
<dbReference type="PANTHER" id="PTHR43806">
    <property type="entry name" value="PEPTIDASE S8"/>
    <property type="match status" value="1"/>
</dbReference>
<evidence type="ECO:0000256" key="3">
    <source>
        <dbReference type="ARBA" id="ARBA00022801"/>
    </source>
</evidence>
<dbReference type="AlphaFoldDB" id="A0A1F5Q8Y1"/>
<proteinExistence type="inferred from homology"/>
<evidence type="ECO:0000259" key="8">
    <source>
        <dbReference type="Pfam" id="PF00082"/>
    </source>
</evidence>
<evidence type="ECO:0000256" key="4">
    <source>
        <dbReference type="ARBA" id="ARBA00022825"/>
    </source>
</evidence>
<dbReference type="InterPro" id="IPR023828">
    <property type="entry name" value="Peptidase_S8_Ser-AS"/>
</dbReference>
<accession>A0A1F5Q8Y1</accession>